<feature type="signal peptide" evidence="2">
    <location>
        <begin position="1"/>
        <end position="19"/>
    </location>
</feature>
<feature type="compositionally biased region" description="Basic and acidic residues" evidence="1">
    <location>
        <begin position="23"/>
        <end position="36"/>
    </location>
</feature>
<dbReference type="Proteomes" id="UP000182192">
    <property type="component" value="Unassembled WGS sequence"/>
</dbReference>
<protein>
    <recommendedName>
        <fullName evidence="5">Lipoprotein</fullName>
    </recommendedName>
</protein>
<name>A0A1I1QJY2_RUMAL</name>
<proteinExistence type="predicted"/>
<sequence>MKKYIAIVCALTLSCAIFASCGKKKDSDDKDSKASKNGDAVVTEAETDTKDDFSDVTAETTRTKAFYDSLKDKKFKLTMVTSSDEFEDSTTTVEMNGDNYHLIIEEGEVRNDLFVIDGVMYVLDYTQNVYYKDENPTEMYLNVDPAMYTMGIESDYVFVSSEKTDDGMICEKYYAPDMFTGLVATNEEDGNATVFKYFYNEDSTCPESIEYTTYDMVQTTKITDYSFEEVTIELPELKDWTDNTDAVAVDDGAAVVEEAAE</sequence>
<evidence type="ECO:0000313" key="4">
    <source>
        <dbReference type="Proteomes" id="UP000182192"/>
    </source>
</evidence>
<dbReference type="RefSeq" id="WP_074963195.1">
    <property type="nucleotide sequence ID" value="NZ_FOKQ01000049.1"/>
</dbReference>
<dbReference type="OrthoDB" id="1820992at2"/>
<dbReference type="AlphaFoldDB" id="A0A1I1QJY2"/>
<feature type="chain" id="PRO_5038763102" description="Lipoprotein" evidence="2">
    <location>
        <begin position="20"/>
        <end position="261"/>
    </location>
</feature>
<feature type="region of interest" description="Disordered" evidence="1">
    <location>
        <begin position="22"/>
        <end position="41"/>
    </location>
</feature>
<gene>
    <name evidence="3" type="ORF">SAMN02910406_03419</name>
</gene>
<organism evidence="3 4">
    <name type="scientific">Ruminococcus albus</name>
    <dbReference type="NCBI Taxonomy" id="1264"/>
    <lineage>
        <taxon>Bacteria</taxon>
        <taxon>Bacillati</taxon>
        <taxon>Bacillota</taxon>
        <taxon>Clostridia</taxon>
        <taxon>Eubacteriales</taxon>
        <taxon>Oscillospiraceae</taxon>
        <taxon>Ruminococcus</taxon>
    </lineage>
</organism>
<evidence type="ECO:0008006" key="5">
    <source>
        <dbReference type="Google" id="ProtNLM"/>
    </source>
</evidence>
<evidence type="ECO:0000256" key="1">
    <source>
        <dbReference type="SAM" id="MobiDB-lite"/>
    </source>
</evidence>
<evidence type="ECO:0000313" key="3">
    <source>
        <dbReference type="EMBL" id="SFD22292.1"/>
    </source>
</evidence>
<evidence type="ECO:0000256" key="2">
    <source>
        <dbReference type="SAM" id="SignalP"/>
    </source>
</evidence>
<reference evidence="3 4" key="1">
    <citation type="submission" date="2016-10" db="EMBL/GenBank/DDBJ databases">
        <authorList>
            <person name="de Groot N.N."/>
        </authorList>
    </citation>
    <scope>NUCLEOTIDE SEQUENCE [LARGE SCALE GENOMIC DNA]</scope>
    <source>
        <strain evidence="3 4">AR67</strain>
    </source>
</reference>
<keyword evidence="2" id="KW-0732">Signal</keyword>
<dbReference type="PROSITE" id="PS51257">
    <property type="entry name" value="PROKAR_LIPOPROTEIN"/>
    <property type="match status" value="1"/>
</dbReference>
<dbReference type="EMBL" id="FOKQ01000049">
    <property type="protein sequence ID" value="SFD22292.1"/>
    <property type="molecule type" value="Genomic_DNA"/>
</dbReference>
<accession>A0A1I1QJY2</accession>